<sequence length="257" mass="26233">MTCFTQEALSGKSALVTGAGSGIGRAVAHALARSGCSVIVTDISDEHSRKVAEDIVAAGGRGISLQLDVVDTAAVQEAVDRGAREFGSLDIIVNNAGINPKSAFDDEKAPGKWARSLDVMLTAPRNIVAAALPHLRQSSAARVINIASIEGLVGTAGASAYAAAKSGVIGFTRALAVELGPENITVNAVCPGPIHTGMTAAVPEESAREYVERATALLRGGEPEEVANLVTFLSVEESSYITGAVIPVDGGMTARGI</sequence>
<dbReference type="InterPro" id="IPR020904">
    <property type="entry name" value="Sc_DH/Rdtase_CS"/>
</dbReference>
<name>A0A939DG21_9GAMM</name>
<evidence type="ECO:0000259" key="2">
    <source>
        <dbReference type="SMART" id="SM00822"/>
    </source>
</evidence>
<organism evidence="3 4">
    <name type="scientific">Parahaliea mediterranea</name>
    <dbReference type="NCBI Taxonomy" id="651086"/>
    <lineage>
        <taxon>Bacteria</taxon>
        <taxon>Pseudomonadati</taxon>
        <taxon>Pseudomonadota</taxon>
        <taxon>Gammaproteobacteria</taxon>
        <taxon>Cellvibrionales</taxon>
        <taxon>Halieaceae</taxon>
        <taxon>Parahaliea</taxon>
    </lineage>
</organism>
<dbReference type="NCBIfam" id="NF009466">
    <property type="entry name" value="PRK12826.1-2"/>
    <property type="match status" value="1"/>
</dbReference>
<dbReference type="Proteomes" id="UP000664303">
    <property type="component" value="Unassembled WGS sequence"/>
</dbReference>
<dbReference type="PRINTS" id="PR00080">
    <property type="entry name" value="SDRFAMILY"/>
</dbReference>
<dbReference type="NCBIfam" id="NF005559">
    <property type="entry name" value="PRK07231.1"/>
    <property type="match status" value="1"/>
</dbReference>
<comment type="similarity">
    <text evidence="1">Belongs to the short-chain dehydrogenases/reductases (SDR) family.</text>
</comment>
<dbReference type="SUPFAM" id="SSF51735">
    <property type="entry name" value="NAD(P)-binding Rossmann-fold domains"/>
    <property type="match status" value="1"/>
</dbReference>
<evidence type="ECO:0000313" key="4">
    <source>
        <dbReference type="Proteomes" id="UP000664303"/>
    </source>
</evidence>
<accession>A0A939DG21</accession>
<dbReference type="PANTHER" id="PTHR42879">
    <property type="entry name" value="3-OXOACYL-(ACYL-CARRIER-PROTEIN) REDUCTASE"/>
    <property type="match status" value="1"/>
</dbReference>
<reference evidence="3" key="1">
    <citation type="submission" date="2021-02" db="EMBL/GenBank/DDBJ databases">
        <title>PHA producing bacteria isolated from coastal sediment in Guangdong, Shenzhen.</title>
        <authorList>
            <person name="Zheng W."/>
            <person name="Yu S."/>
            <person name="Huang Y."/>
        </authorList>
    </citation>
    <scope>NUCLEOTIDE SEQUENCE</scope>
    <source>
        <strain evidence="3">TN14-10</strain>
    </source>
</reference>
<dbReference type="EMBL" id="JAFKCZ010000008">
    <property type="protein sequence ID" value="MBN7797511.1"/>
    <property type="molecule type" value="Genomic_DNA"/>
</dbReference>
<dbReference type="PROSITE" id="PS00061">
    <property type="entry name" value="ADH_SHORT"/>
    <property type="match status" value="1"/>
</dbReference>
<evidence type="ECO:0000313" key="3">
    <source>
        <dbReference type="EMBL" id="MBN7797511.1"/>
    </source>
</evidence>
<comment type="caution">
    <text evidence="3">The sequence shown here is derived from an EMBL/GenBank/DDBJ whole genome shotgun (WGS) entry which is preliminary data.</text>
</comment>
<dbReference type="InterPro" id="IPR002347">
    <property type="entry name" value="SDR_fam"/>
</dbReference>
<dbReference type="AlphaFoldDB" id="A0A939DG21"/>
<dbReference type="InterPro" id="IPR057326">
    <property type="entry name" value="KR_dom"/>
</dbReference>
<dbReference type="PRINTS" id="PR00081">
    <property type="entry name" value="GDHRDH"/>
</dbReference>
<evidence type="ECO:0000256" key="1">
    <source>
        <dbReference type="ARBA" id="ARBA00006484"/>
    </source>
</evidence>
<dbReference type="Pfam" id="PF13561">
    <property type="entry name" value="adh_short_C2"/>
    <property type="match status" value="1"/>
</dbReference>
<dbReference type="PANTHER" id="PTHR42879:SF2">
    <property type="entry name" value="3-OXOACYL-[ACYL-CARRIER-PROTEIN] REDUCTASE FABG"/>
    <property type="match status" value="1"/>
</dbReference>
<dbReference type="FunFam" id="3.40.50.720:FF:000084">
    <property type="entry name" value="Short-chain dehydrogenase reductase"/>
    <property type="match status" value="1"/>
</dbReference>
<dbReference type="Gene3D" id="3.40.50.720">
    <property type="entry name" value="NAD(P)-binding Rossmann-like Domain"/>
    <property type="match status" value="1"/>
</dbReference>
<feature type="domain" description="Ketoreductase" evidence="2">
    <location>
        <begin position="12"/>
        <end position="192"/>
    </location>
</feature>
<proteinExistence type="inferred from homology"/>
<protein>
    <submittedName>
        <fullName evidence="3">SDR family oxidoreductase</fullName>
    </submittedName>
</protein>
<gene>
    <name evidence="3" type="ORF">JYP50_12955</name>
</gene>
<keyword evidence="4" id="KW-1185">Reference proteome</keyword>
<dbReference type="InterPro" id="IPR050259">
    <property type="entry name" value="SDR"/>
</dbReference>
<dbReference type="InterPro" id="IPR036291">
    <property type="entry name" value="NAD(P)-bd_dom_sf"/>
</dbReference>
<dbReference type="GO" id="GO:0032787">
    <property type="term" value="P:monocarboxylic acid metabolic process"/>
    <property type="evidence" value="ECO:0007669"/>
    <property type="project" value="UniProtKB-ARBA"/>
</dbReference>
<dbReference type="RefSeq" id="WP_206560954.1">
    <property type="nucleotide sequence ID" value="NZ_JAFKCZ010000008.1"/>
</dbReference>
<dbReference type="SMART" id="SM00822">
    <property type="entry name" value="PKS_KR"/>
    <property type="match status" value="1"/>
</dbReference>